<gene>
    <name evidence="4" type="ORF">M5W82_01500</name>
</gene>
<dbReference type="InterPro" id="IPR054528">
    <property type="entry name" value="TcaA_5th"/>
</dbReference>
<keyword evidence="1" id="KW-0812">Transmembrane</keyword>
<feature type="transmembrane region" description="Helical" evidence="1">
    <location>
        <begin position="69"/>
        <end position="88"/>
    </location>
</feature>
<dbReference type="Pfam" id="PF22819">
    <property type="entry name" value="TcaA_5th"/>
    <property type="match status" value="1"/>
</dbReference>
<protein>
    <recommendedName>
        <fullName evidence="6">Zinc-ribbon domain-containing protein</fullName>
    </recommendedName>
</protein>
<comment type="caution">
    <text evidence="4">The sequence shown here is derived from an EMBL/GenBank/DDBJ whole genome shotgun (WGS) entry which is preliminary data.</text>
</comment>
<dbReference type="InterPro" id="IPR054530">
    <property type="entry name" value="TcaA_4th"/>
</dbReference>
<keyword evidence="5" id="KW-1185">Reference proteome</keyword>
<organism evidence="4 5">
    <name type="scientific">Lysinibacillus xylanilyticus</name>
    <dbReference type="NCBI Taxonomy" id="582475"/>
    <lineage>
        <taxon>Bacteria</taxon>
        <taxon>Bacillati</taxon>
        <taxon>Bacillota</taxon>
        <taxon>Bacilli</taxon>
        <taxon>Bacillales</taxon>
        <taxon>Bacillaceae</taxon>
        <taxon>Lysinibacillus</taxon>
    </lineage>
</organism>
<dbReference type="PANTHER" id="PTHR40038:SF1">
    <property type="entry name" value="MEMBRANE-ASSOCIATED PROTEIN TCAA"/>
    <property type="match status" value="1"/>
</dbReference>
<dbReference type="RefSeq" id="WP_268635802.1">
    <property type="nucleotide sequence ID" value="NZ_JAMDLZ010000004.1"/>
</dbReference>
<dbReference type="EMBL" id="JAMDLZ010000004">
    <property type="protein sequence ID" value="MCY9545610.1"/>
    <property type="molecule type" value="Genomic_DNA"/>
</dbReference>
<evidence type="ECO:0000313" key="5">
    <source>
        <dbReference type="Proteomes" id="UP001527052"/>
    </source>
</evidence>
<evidence type="ECO:0008006" key="6">
    <source>
        <dbReference type="Google" id="ProtNLM"/>
    </source>
</evidence>
<name>A0ABT4EIY1_9BACI</name>
<feature type="domain" description="TcaA protein NTF2-like" evidence="2">
    <location>
        <begin position="367"/>
        <end position="480"/>
    </location>
</feature>
<evidence type="ECO:0000256" key="1">
    <source>
        <dbReference type="SAM" id="Phobius"/>
    </source>
</evidence>
<keyword evidence="1" id="KW-1133">Transmembrane helix</keyword>
<evidence type="ECO:0000313" key="4">
    <source>
        <dbReference type="EMBL" id="MCY9545610.1"/>
    </source>
</evidence>
<feature type="domain" description="TcaA 4th" evidence="3">
    <location>
        <begin position="273"/>
        <end position="338"/>
    </location>
</feature>
<evidence type="ECO:0000259" key="2">
    <source>
        <dbReference type="Pfam" id="PF22819"/>
    </source>
</evidence>
<proteinExistence type="predicted"/>
<keyword evidence="1" id="KW-0472">Membrane</keyword>
<sequence length="493" mass="57195">MRQCQKCGKQAISNEKFCLECGTKLSAIHSEEIGVVKNIQKEDEEHQNQHTYFPKKSPNKGTMSTTKKVIIGSFFAILALLVGGHFIIKSQLDPQKQIANLNKYFLDEDYENFAQSFRFPDETIIDSKAFFNYMESQDWTKNINPELEEKLNEMMKKGYSAPITNADGSKLITIRENNFLIFYKKYSFDIQPIELSVKTVSPVKLDTKFKLGELDTELSDEIKKIGKFAPGIYSYNLTLQDEYFQNEIKDELTLSNTEENKKGLSIDLANYQIHLTSDIEDAIVFINGKSTGKKAQDVNLFAAKLDDSVKVYAVKKGQDGQEEKSEIITLNNKQNHLQFTSVQAKQKAEEEKEANQLAMKTFLSEYEDTARSLFYDFRNNYKYALENADFSYVQDYFLEGTQIRKDYSKFVTDHTNFGFYFYDFKSNMIDKIYATDTTTIILDSTEIFDFYQAEDGTWSYQREKRYTMKLSNNRLFITDIQDRSKVIKNKISD</sequence>
<reference evidence="4 5" key="1">
    <citation type="submission" date="2022-05" db="EMBL/GenBank/DDBJ databases">
        <title>Genome Sequencing of Bee-Associated Microbes.</title>
        <authorList>
            <person name="Dunlap C."/>
        </authorList>
    </citation>
    <scope>NUCLEOTIDE SEQUENCE [LARGE SCALE GENOMIC DNA]</scope>
    <source>
        <strain evidence="4 5">NRRL BD-083</strain>
    </source>
</reference>
<dbReference type="PANTHER" id="PTHR40038">
    <property type="entry name" value="MEMBRANE-ASSOCIATED PROTEIN TCAA"/>
    <property type="match status" value="1"/>
</dbReference>
<evidence type="ECO:0000259" key="3">
    <source>
        <dbReference type="Pfam" id="PF22820"/>
    </source>
</evidence>
<dbReference type="Pfam" id="PF22820">
    <property type="entry name" value="TcaA_3rd_4th"/>
    <property type="match status" value="1"/>
</dbReference>
<dbReference type="Proteomes" id="UP001527052">
    <property type="component" value="Unassembled WGS sequence"/>
</dbReference>
<accession>A0ABT4EIY1</accession>